<dbReference type="PROSITE" id="PS00217">
    <property type="entry name" value="SUGAR_TRANSPORT_2"/>
    <property type="match status" value="1"/>
</dbReference>
<sequence length="466" mass="49429">MSSPAITVRTPRDIIDYVNDHPTGTGRTRLLAIIALGGVFVDAYDFTSLGLGIGSLTKQWGLGAVRVGLLTSVMAFGALVGALVGGPLVDRLGRYKIFILDLILFVVAAVAAGLSPNYGFLVVCRFFLGVGVGIDMPASFSFVAEFTNRRRKGNFVNFWQAMWYIAVCAAAAIALPIFLGAGAANLWRWLVGLGAVPALVVLLLRLRFTEESPMWAAHNLGLGEAARILESSYHVSVDVQPAAGDGADHGAEAAWRRTKELFTSHYRRRTALASIISGTQAAQYFAVGFYIPTVAAVLFGDDLTDTILATLIINLFGIVGGVLQSLVTGRLGMRLLAGIGYVLIIVCTVSLAFGSDSISVWISTGLVALFVLGQSFGPGPQGKTMAALSYPTRLRGTGTGWAESMSRVGSILGFYIFPLLLASVGLAGTMGWLTIIPAVGLLAVLLIKWNPLTAEVEDEPQEAITR</sequence>
<feature type="transmembrane region" description="Helical" evidence="5">
    <location>
        <begin position="335"/>
        <end position="353"/>
    </location>
</feature>
<evidence type="ECO:0000256" key="5">
    <source>
        <dbReference type="SAM" id="Phobius"/>
    </source>
</evidence>
<feature type="transmembrane region" description="Helical" evidence="5">
    <location>
        <begin position="65"/>
        <end position="85"/>
    </location>
</feature>
<reference evidence="7" key="2">
    <citation type="submission" date="2020-09" db="EMBL/GenBank/DDBJ databases">
        <authorList>
            <person name="Sun Q."/>
            <person name="Zhou Y."/>
        </authorList>
    </citation>
    <scope>NUCLEOTIDE SEQUENCE</scope>
    <source>
        <strain evidence="7">CGMCC 4.7306</strain>
    </source>
</reference>
<feature type="transmembrane region" description="Helical" evidence="5">
    <location>
        <begin position="97"/>
        <end position="114"/>
    </location>
</feature>
<keyword evidence="4 5" id="KW-0472">Membrane</keyword>
<feature type="transmembrane region" description="Helical" evidence="5">
    <location>
        <begin position="359"/>
        <end position="377"/>
    </location>
</feature>
<dbReference type="GO" id="GO:0005886">
    <property type="term" value="C:plasma membrane"/>
    <property type="evidence" value="ECO:0007669"/>
    <property type="project" value="UniProtKB-SubCell"/>
</dbReference>
<dbReference type="RefSeq" id="WP_188894310.1">
    <property type="nucleotide sequence ID" value="NZ_BMMZ01000002.1"/>
</dbReference>
<evidence type="ECO:0000256" key="3">
    <source>
        <dbReference type="ARBA" id="ARBA00022989"/>
    </source>
</evidence>
<organism evidence="7 8">
    <name type="scientific">Microlunatus endophyticus</name>
    <dbReference type="NCBI Taxonomy" id="1716077"/>
    <lineage>
        <taxon>Bacteria</taxon>
        <taxon>Bacillati</taxon>
        <taxon>Actinomycetota</taxon>
        <taxon>Actinomycetes</taxon>
        <taxon>Propionibacteriales</taxon>
        <taxon>Propionibacteriaceae</taxon>
        <taxon>Microlunatus</taxon>
    </lineage>
</organism>
<feature type="transmembrane region" description="Helical" evidence="5">
    <location>
        <begin position="120"/>
        <end position="140"/>
    </location>
</feature>
<dbReference type="CDD" id="cd17316">
    <property type="entry name" value="MFS_SV2_like"/>
    <property type="match status" value="1"/>
</dbReference>
<accession>A0A917S3Q3</accession>
<gene>
    <name evidence="7" type="ORF">GCM10011575_12850</name>
</gene>
<proteinExistence type="predicted"/>
<feature type="transmembrane region" description="Helical" evidence="5">
    <location>
        <begin position="414"/>
        <end position="447"/>
    </location>
</feature>
<reference evidence="7" key="1">
    <citation type="journal article" date="2014" name="Int. J. Syst. Evol. Microbiol.">
        <title>Complete genome sequence of Corynebacterium casei LMG S-19264T (=DSM 44701T), isolated from a smear-ripened cheese.</title>
        <authorList>
            <consortium name="US DOE Joint Genome Institute (JGI-PGF)"/>
            <person name="Walter F."/>
            <person name="Albersmeier A."/>
            <person name="Kalinowski J."/>
            <person name="Ruckert C."/>
        </authorList>
    </citation>
    <scope>NUCLEOTIDE SEQUENCE</scope>
    <source>
        <strain evidence="7">CGMCC 4.7306</strain>
    </source>
</reference>
<dbReference type="SUPFAM" id="SSF103473">
    <property type="entry name" value="MFS general substrate transporter"/>
    <property type="match status" value="1"/>
</dbReference>
<dbReference type="InterPro" id="IPR036259">
    <property type="entry name" value="MFS_trans_sf"/>
</dbReference>
<dbReference type="InterPro" id="IPR005828">
    <property type="entry name" value="MFS_sugar_transport-like"/>
</dbReference>
<evidence type="ECO:0000259" key="6">
    <source>
        <dbReference type="PROSITE" id="PS50850"/>
    </source>
</evidence>
<feature type="transmembrane region" description="Helical" evidence="5">
    <location>
        <begin position="303"/>
        <end position="323"/>
    </location>
</feature>
<evidence type="ECO:0000256" key="4">
    <source>
        <dbReference type="ARBA" id="ARBA00023136"/>
    </source>
</evidence>
<comment type="caution">
    <text evidence="7">The sequence shown here is derived from an EMBL/GenBank/DDBJ whole genome shotgun (WGS) entry which is preliminary data.</text>
</comment>
<dbReference type="Gene3D" id="1.20.1250.20">
    <property type="entry name" value="MFS general substrate transporter like domains"/>
    <property type="match status" value="1"/>
</dbReference>
<dbReference type="GO" id="GO:0046943">
    <property type="term" value="F:carboxylic acid transmembrane transporter activity"/>
    <property type="evidence" value="ECO:0007669"/>
    <property type="project" value="TreeGrafter"/>
</dbReference>
<keyword evidence="3 5" id="KW-1133">Transmembrane helix</keyword>
<keyword evidence="8" id="KW-1185">Reference proteome</keyword>
<feature type="transmembrane region" description="Helical" evidence="5">
    <location>
        <begin position="186"/>
        <end position="204"/>
    </location>
</feature>
<protein>
    <submittedName>
        <fullName evidence="7">MFS transporter</fullName>
    </submittedName>
</protein>
<dbReference type="InterPro" id="IPR005829">
    <property type="entry name" value="Sugar_transporter_CS"/>
</dbReference>
<dbReference type="Proteomes" id="UP000613840">
    <property type="component" value="Unassembled WGS sequence"/>
</dbReference>
<feature type="domain" description="Major facilitator superfamily (MFS) profile" evidence="6">
    <location>
        <begin position="31"/>
        <end position="452"/>
    </location>
</feature>
<feature type="transmembrane region" description="Helical" evidence="5">
    <location>
        <begin position="161"/>
        <end position="180"/>
    </location>
</feature>
<comment type="subcellular location">
    <subcellularLocation>
        <location evidence="1">Cell membrane</location>
        <topology evidence="1">Multi-pass membrane protein</topology>
    </subcellularLocation>
</comment>
<name>A0A917S3Q3_9ACTN</name>
<keyword evidence="2 5" id="KW-0812">Transmembrane</keyword>
<evidence type="ECO:0000313" key="8">
    <source>
        <dbReference type="Proteomes" id="UP000613840"/>
    </source>
</evidence>
<feature type="transmembrane region" description="Helical" evidence="5">
    <location>
        <begin position="30"/>
        <end position="53"/>
    </location>
</feature>
<evidence type="ECO:0000313" key="7">
    <source>
        <dbReference type="EMBL" id="GGL55898.1"/>
    </source>
</evidence>
<dbReference type="PROSITE" id="PS50850">
    <property type="entry name" value="MFS"/>
    <property type="match status" value="1"/>
</dbReference>
<feature type="transmembrane region" description="Helical" evidence="5">
    <location>
        <begin position="271"/>
        <end position="291"/>
    </location>
</feature>
<evidence type="ECO:0000256" key="2">
    <source>
        <dbReference type="ARBA" id="ARBA00022692"/>
    </source>
</evidence>
<dbReference type="Pfam" id="PF00083">
    <property type="entry name" value="Sugar_tr"/>
    <property type="match status" value="1"/>
</dbReference>
<dbReference type="EMBL" id="BMMZ01000002">
    <property type="protein sequence ID" value="GGL55898.1"/>
    <property type="molecule type" value="Genomic_DNA"/>
</dbReference>
<dbReference type="AlphaFoldDB" id="A0A917S3Q3"/>
<evidence type="ECO:0000256" key="1">
    <source>
        <dbReference type="ARBA" id="ARBA00004651"/>
    </source>
</evidence>
<dbReference type="PANTHER" id="PTHR23508:SF10">
    <property type="entry name" value="CARBOXYLIC ACID TRANSPORTER PROTEIN HOMOLOG"/>
    <property type="match status" value="1"/>
</dbReference>
<dbReference type="PANTHER" id="PTHR23508">
    <property type="entry name" value="CARBOXYLIC ACID TRANSPORTER PROTEIN HOMOLOG"/>
    <property type="match status" value="1"/>
</dbReference>
<dbReference type="InterPro" id="IPR020846">
    <property type="entry name" value="MFS_dom"/>
</dbReference>